<protein>
    <submittedName>
        <fullName evidence="4">Trypsin-like peptidase domain-containing protein</fullName>
    </submittedName>
</protein>
<dbReference type="PANTHER" id="PTHR15462:SF8">
    <property type="entry name" value="SERINE PROTEASE"/>
    <property type="match status" value="1"/>
</dbReference>
<feature type="signal peptide" evidence="3">
    <location>
        <begin position="1"/>
        <end position="31"/>
    </location>
</feature>
<evidence type="ECO:0000256" key="1">
    <source>
        <dbReference type="ARBA" id="ARBA00022729"/>
    </source>
</evidence>
<dbReference type="EMBL" id="JBEPAZ010000030">
    <property type="protein sequence ID" value="MER6431648.1"/>
    <property type="molecule type" value="Genomic_DNA"/>
</dbReference>
<dbReference type="InterPro" id="IPR043504">
    <property type="entry name" value="Peptidase_S1_PA_chymotrypsin"/>
</dbReference>
<dbReference type="RefSeq" id="WP_351946343.1">
    <property type="nucleotide sequence ID" value="NZ_JBEOZW010000052.1"/>
</dbReference>
<dbReference type="Proteomes" id="UP001470023">
    <property type="component" value="Unassembled WGS sequence"/>
</dbReference>
<keyword evidence="5" id="KW-1185">Reference proteome</keyword>
<gene>
    <name evidence="4" type="ORF">ABT272_28545</name>
</gene>
<comment type="caution">
    <text evidence="4">The sequence shown here is derived from an EMBL/GenBank/DDBJ whole genome shotgun (WGS) entry which is preliminary data.</text>
</comment>
<feature type="region of interest" description="Disordered" evidence="2">
    <location>
        <begin position="185"/>
        <end position="212"/>
    </location>
</feature>
<sequence length="256" mass="26231">MKRISRSSVTSRPALLGAVVLLALTSASVAAADDGPGPLGVTADAAVTRQSVRVGALFAADRADRLAGGHFCTASVVHGSRGDLIVTAAHCVDGPDADLVFVPGYRDGRAPYGVWRVTRRFLPDGWTGGRDEDSDLAFATVAGPDGRHVEDVVGAYRFATGTATGATAVTVTGYPDSREVPVRCTNKPAPHSRTQQRIDCPDLTGGTSGSPWVNGDGQVVGVLGGHEKGGATADVSYSVVLGGEAAELYRDASNAS</sequence>
<accession>A0ABV1UD54</accession>
<reference evidence="4 5" key="1">
    <citation type="submission" date="2024-06" db="EMBL/GenBank/DDBJ databases">
        <title>The Natural Products Discovery Center: Release of the First 8490 Sequenced Strains for Exploring Actinobacteria Biosynthetic Diversity.</title>
        <authorList>
            <person name="Kalkreuter E."/>
            <person name="Kautsar S.A."/>
            <person name="Yang D."/>
            <person name="Bader C.D."/>
            <person name="Teijaro C.N."/>
            <person name="Fluegel L."/>
            <person name="Davis C.M."/>
            <person name="Simpson J.R."/>
            <person name="Lauterbach L."/>
            <person name="Steele A.D."/>
            <person name="Gui C."/>
            <person name="Meng S."/>
            <person name="Li G."/>
            <person name="Viehrig K."/>
            <person name="Ye F."/>
            <person name="Su P."/>
            <person name="Kiefer A.F."/>
            <person name="Nichols A."/>
            <person name="Cepeda A.J."/>
            <person name="Yan W."/>
            <person name="Fan B."/>
            <person name="Jiang Y."/>
            <person name="Adhikari A."/>
            <person name="Zheng C.-J."/>
            <person name="Schuster L."/>
            <person name="Cowan T.M."/>
            <person name="Smanski M.J."/>
            <person name="Chevrette M.G."/>
            <person name="De Carvalho L.P.S."/>
            <person name="Shen B."/>
        </authorList>
    </citation>
    <scope>NUCLEOTIDE SEQUENCE [LARGE SCALE GENOMIC DNA]</scope>
    <source>
        <strain evidence="4 5">NPDC001166</strain>
    </source>
</reference>
<dbReference type="PANTHER" id="PTHR15462">
    <property type="entry name" value="SERINE PROTEASE"/>
    <property type="match status" value="1"/>
</dbReference>
<dbReference type="InterPro" id="IPR050966">
    <property type="entry name" value="Glutamyl_endopeptidase"/>
</dbReference>
<dbReference type="InterPro" id="IPR018114">
    <property type="entry name" value="TRYPSIN_HIS"/>
</dbReference>
<feature type="chain" id="PRO_5046435863" evidence="3">
    <location>
        <begin position="32"/>
        <end position="256"/>
    </location>
</feature>
<dbReference type="PROSITE" id="PS00134">
    <property type="entry name" value="TRYPSIN_HIS"/>
    <property type="match status" value="1"/>
</dbReference>
<evidence type="ECO:0000313" key="5">
    <source>
        <dbReference type="Proteomes" id="UP001470023"/>
    </source>
</evidence>
<organism evidence="4 5">
    <name type="scientific">Streptomyces sp. 900105245</name>
    <dbReference type="NCBI Taxonomy" id="3154379"/>
    <lineage>
        <taxon>Bacteria</taxon>
        <taxon>Bacillati</taxon>
        <taxon>Actinomycetota</taxon>
        <taxon>Actinomycetes</taxon>
        <taxon>Kitasatosporales</taxon>
        <taxon>Streptomycetaceae</taxon>
        <taxon>Streptomyces</taxon>
    </lineage>
</organism>
<proteinExistence type="predicted"/>
<name>A0ABV1UD54_9ACTN</name>
<dbReference type="SUPFAM" id="SSF50494">
    <property type="entry name" value="Trypsin-like serine proteases"/>
    <property type="match status" value="1"/>
</dbReference>
<evidence type="ECO:0000313" key="4">
    <source>
        <dbReference type="EMBL" id="MER6431648.1"/>
    </source>
</evidence>
<evidence type="ECO:0000256" key="2">
    <source>
        <dbReference type="SAM" id="MobiDB-lite"/>
    </source>
</evidence>
<dbReference type="Gene3D" id="2.40.10.10">
    <property type="entry name" value="Trypsin-like serine proteases"/>
    <property type="match status" value="2"/>
</dbReference>
<dbReference type="InterPro" id="IPR009003">
    <property type="entry name" value="Peptidase_S1_PA"/>
</dbReference>
<keyword evidence="1 3" id="KW-0732">Signal</keyword>
<dbReference type="Pfam" id="PF13365">
    <property type="entry name" value="Trypsin_2"/>
    <property type="match status" value="1"/>
</dbReference>
<evidence type="ECO:0000256" key="3">
    <source>
        <dbReference type="SAM" id="SignalP"/>
    </source>
</evidence>